<name>A0AAJ5WG65_9PSED</name>
<feature type="transmembrane region" description="Helical" evidence="1">
    <location>
        <begin position="86"/>
        <end position="104"/>
    </location>
</feature>
<dbReference type="AlphaFoldDB" id="A0AAJ5WG65"/>
<evidence type="ECO:0000313" key="4">
    <source>
        <dbReference type="EMBL" id="WEK29099.1"/>
    </source>
</evidence>
<proteinExistence type="predicted"/>
<dbReference type="InterPro" id="IPR006860">
    <property type="entry name" value="FecR"/>
</dbReference>
<keyword evidence="1" id="KW-0812">Transmembrane</keyword>
<gene>
    <name evidence="4" type="ORF">P0Y58_19590</name>
</gene>
<evidence type="ECO:0000259" key="2">
    <source>
        <dbReference type="Pfam" id="PF04773"/>
    </source>
</evidence>
<organism evidence="4 5">
    <name type="scientific">Candidatus Pseudomonas phytovorans</name>
    <dbReference type="NCBI Taxonomy" id="3121377"/>
    <lineage>
        <taxon>Bacteria</taxon>
        <taxon>Pseudomonadati</taxon>
        <taxon>Pseudomonadota</taxon>
        <taxon>Gammaproteobacteria</taxon>
        <taxon>Pseudomonadales</taxon>
        <taxon>Pseudomonadaceae</taxon>
        <taxon>Pseudomonas</taxon>
    </lineage>
</organism>
<dbReference type="Gene3D" id="2.60.120.1440">
    <property type="match status" value="1"/>
</dbReference>
<sequence length="323" mass="35936">MKASEQPDHATLQAAAHWYARLLADPLNPRLRLRWQQWLAAASANQLAWGHVERISQRFSPLKLQADASLQALGSVRRTDIDRRRAVGLLGVLCGGSLLALAGWRIPAARQQLLALSADQHTATGEVRLLRLPDGGQVWLNSATALNIDYRTNLRRLELLAGEVLVETAHENRPFVIDTRQGRLQALGTRFSVWQREHSARLSVFDGAVRLHPAEGPDSLVVGAGWQADFDRQGAQAPRAVDESRQAWRDGRLLASDISLGEFVEQLRAHLPGYLGLAPQVQALRVMGSFPADDPERTLAMLESALPIRVRKPLPWWYSIEPR</sequence>
<evidence type="ECO:0000313" key="5">
    <source>
        <dbReference type="Proteomes" id="UP001216329"/>
    </source>
</evidence>
<reference evidence="4" key="1">
    <citation type="submission" date="2023-03" db="EMBL/GenBank/DDBJ databases">
        <title>Andean soil-derived lignocellulolytic bacterial consortium as a source of novel taxa and putative plastic-active enzymes.</title>
        <authorList>
            <person name="Diaz-Garcia L."/>
            <person name="Chuvochina M."/>
            <person name="Feuerriegel G."/>
            <person name="Bunk B."/>
            <person name="Sproer C."/>
            <person name="Streit W.R."/>
            <person name="Rodriguez L.M."/>
            <person name="Overmann J."/>
            <person name="Jimenez D.J."/>
        </authorList>
    </citation>
    <scope>NUCLEOTIDE SEQUENCE</scope>
    <source>
        <strain evidence="4">MAG 876</strain>
    </source>
</reference>
<keyword evidence="1" id="KW-0472">Membrane</keyword>
<keyword evidence="1" id="KW-1133">Transmembrane helix</keyword>
<evidence type="ECO:0000259" key="3">
    <source>
        <dbReference type="Pfam" id="PF16220"/>
    </source>
</evidence>
<dbReference type="PIRSF" id="PIRSF018266">
    <property type="entry name" value="FecR"/>
    <property type="match status" value="1"/>
</dbReference>
<dbReference type="Pfam" id="PF16220">
    <property type="entry name" value="DUF4880"/>
    <property type="match status" value="1"/>
</dbReference>
<evidence type="ECO:0000256" key="1">
    <source>
        <dbReference type="SAM" id="Phobius"/>
    </source>
</evidence>
<accession>A0AAJ5WG65</accession>
<feature type="domain" description="FecR N-terminal" evidence="3">
    <location>
        <begin position="13"/>
        <end position="55"/>
    </location>
</feature>
<feature type="domain" description="FecR protein" evidence="2">
    <location>
        <begin position="121"/>
        <end position="210"/>
    </location>
</feature>
<dbReference type="PANTHER" id="PTHR30273">
    <property type="entry name" value="PERIPLASMIC SIGNAL SENSOR AND SIGMA FACTOR ACTIVATOR FECR-RELATED"/>
    <property type="match status" value="1"/>
</dbReference>
<dbReference type="InterPro" id="IPR032623">
    <property type="entry name" value="FecR_N"/>
</dbReference>
<dbReference type="EMBL" id="CP119325">
    <property type="protein sequence ID" value="WEK29099.1"/>
    <property type="molecule type" value="Genomic_DNA"/>
</dbReference>
<dbReference type="Proteomes" id="UP001216329">
    <property type="component" value="Chromosome"/>
</dbReference>
<dbReference type="PANTHER" id="PTHR30273:SF2">
    <property type="entry name" value="PROTEIN FECR"/>
    <property type="match status" value="1"/>
</dbReference>
<protein>
    <submittedName>
        <fullName evidence="4">FecR domain-containing protein</fullName>
    </submittedName>
</protein>
<dbReference type="InterPro" id="IPR012373">
    <property type="entry name" value="Ferrdict_sens_TM"/>
</dbReference>
<dbReference type="Pfam" id="PF04773">
    <property type="entry name" value="FecR"/>
    <property type="match status" value="1"/>
</dbReference>
<dbReference type="GO" id="GO:0016989">
    <property type="term" value="F:sigma factor antagonist activity"/>
    <property type="evidence" value="ECO:0007669"/>
    <property type="project" value="TreeGrafter"/>
</dbReference>